<dbReference type="EMBL" id="RHHB01000036">
    <property type="protein sequence ID" value="RNB46217.1"/>
    <property type="molecule type" value="Genomic_DNA"/>
</dbReference>
<feature type="compositionally biased region" description="Polar residues" evidence="1">
    <location>
        <begin position="121"/>
        <end position="131"/>
    </location>
</feature>
<evidence type="ECO:0008006" key="5">
    <source>
        <dbReference type="Google" id="ProtNLM"/>
    </source>
</evidence>
<accession>A0A3M8A691</accession>
<keyword evidence="4" id="KW-1185">Reference proteome</keyword>
<dbReference type="Proteomes" id="UP000275048">
    <property type="component" value="Unassembled WGS sequence"/>
</dbReference>
<dbReference type="OrthoDB" id="5007843at2"/>
<evidence type="ECO:0000256" key="1">
    <source>
        <dbReference type="SAM" id="MobiDB-lite"/>
    </source>
</evidence>
<feature type="chain" id="PRO_5038622428" description="Secreted protein" evidence="2">
    <location>
        <begin position="20"/>
        <end position="139"/>
    </location>
</feature>
<gene>
    <name evidence="3" type="ORF">EDM22_14435</name>
</gene>
<evidence type="ECO:0000313" key="3">
    <source>
        <dbReference type="EMBL" id="RNB46217.1"/>
    </source>
</evidence>
<evidence type="ECO:0000256" key="2">
    <source>
        <dbReference type="SAM" id="SignalP"/>
    </source>
</evidence>
<proteinExistence type="predicted"/>
<protein>
    <recommendedName>
        <fullName evidence="5">Secreted protein</fullName>
    </recommendedName>
</protein>
<feature type="region of interest" description="Disordered" evidence="1">
    <location>
        <begin position="118"/>
        <end position="139"/>
    </location>
</feature>
<sequence length="139" mass="14053">MSTVLVLSGALLLSGCASGGATSAAPADDTCTTTASEVRDISNGVQNNLAAASDLDELDTYLDDASARVQALIDDLGDDEKLQSAVEGFQESVATATDYAGTLPQPDADGAIAQDPEALAEQQTSLQQASAKVSEVCAD</sequence>
<keyword evidence="2" id="KW-0732">Signal</keyword>
<name>A0A3M8A691_9MICO</name>
<feature type="signal peptide" evidence="2">
    <location>
        <begin position="1"/>
        <end position="19"/>
    </location>
</feature>
<reference evidence="3 4" key="1">
    <citation type="submission" date="2018-10" db="EMBL/GenBank/DDBJ databases">
        <title>Isolation, diversity and antibacterial activity of antinobacteria from the wheat rhizosphere soil.</title>
        <authorList>
            <person name="Sun T."/>
        </authorList>
    </citation>
    <scope>NUCLEOTIDE SEQUENCE [LARGE SCALE GENOMIC DNA]</scope>
    <source>
        <strain evidence="3 4">SJ-23</strain>
    </source>
</reference>
<evidence type="ECO:0000313" key="4">
    <source>
        <dbReference type="Proteomes" id="UP000275048"/>
    </source>
</evidence>
<dbReference type="RefSeq" id="WP_122937787.1">
    <property type="nucleotide sequence ID" value="NZ_JBHSNT010000044.1"/>
</dbReference>
<dbReference type="AlphaFoldDB" id="A0A3M8A691"/>
<comment type="caution">
    <text evidence="3">The sequence shown here is derived from an EMBL/GenBank/DDBJ whole genome shotgun (WGS) entry which is preliminary data.</text>
</comment>
<organism evidence="3 4">
    <name type="scientific">Agromyces tardus</name>
    <dbReference type="NCBI Taxonomy" id="2583849"/>
    <lineage>
        <taxon>Bacteria</taxon>
        <taxon>Bacillati</taxon>
        <taxon>Actinomycetota</taxon>
        <taxon>Actinomycetes</taxon>
        <taxon>Micrococcales</taxon>
        <taxon>Microbacteriaceae</taxon>
        <taxon>Agromyces</taxon>
    </lineage>
</organism>